<evidence type="ECO:0000259" key="1">
    <source>
        <dbReference type="Pfam" id="PF07727"/>
    </source>
</evidence>
<organism evidence="2 3">
    <name type="scientific">Sesamum angolense</name>
    <dbReference type="NCBI Taxonomy" id="2727404"/>
    <lineage>
        <taxon>Eukaryota</taxon>
        <taxon>Viridiplantae</taxon>
        <taxon>Streptophyta</taxon>
        <taxon>Embryophyta</taxon>
        <taxon>Tracheophyta</taxon>
        <taxon>Spermatophyta</taxon>
        <taxon>Magnoliopsida</taxon>
        <taxon>eudicotyledons</taxon>
        <taxon>Gunneridae</taxon>
        <taxon>Pentapetalae</taxon>
        <taxon>asterids</taxon>
        <taxon>lamiids</taxon>
        <taxon>Lamiales</taxon>
        <taxon>Pedaliaceae</taxon>
        <taxon>Sesamum</taxon>
    </lineage>
</organism>
<dbReference type="Proteomes" id="UP001289374">
    <property type="component" value="Unassembled WGS sequence"/>
</dbReference>
<dbReference type="InterPro" id="IPR043502">
    <property type="entry name" value="DNA/RNA_pol_sf"/>
</dbReference>
<feature type="domain" description="Reverse transcriptase Ty1/copia-type" evidence="1">
    <location>
        <begin position="15"/>
        <end position="121"/>
    </location>
</feature>
<proteinExistence type="predicted"/>
<dbReference type="EMBL" id="JACGWL010000006">
    <property type="protein sequence ID" value="KAK4400671.1"/>
    <property type="molecule type" value="Genomic_DNA"/>
</dbReference>
<dbReference type="SUPFAM" id="SSF56672">
    <property type="entry name" value="DNA/RNA polymerases"/>
    <property type="match status" value="1"/>
</dbReference>
<evidence type="ECO:0000313" key="2">
    <source>
        <dbReference type="EMBL" id="KAK4400671.1"/>
    </source>
</evidence>
<dbReference type="Pfam" id="PF07727">
    <property type="entry name" value="RVT_2"/>
    <property type="match status" value="1"/>
</dbReference>
<dbReference type="AlphaFoldDB" id="A0AAE2BWS4"/>
<dbReference type="InterPro" id="IPR013103">
    <property type="entry name" value="RVT_2"/>
</dbReference>
<accession>A0AAE2BWS4</accession>
<reference evidence="2" key="2">
    <citation type="journal article" date="2024" name="Plant">
        <title>Genomic evolution and insights into agronomic trait innovations of Sesamum species.</title>
        <authorList>
            <person name="Miao H."/>
            <person name="Wang L."/>
            <person name="Qu L."/>
            <person name="Liu H."/>
            <person name="Sun Y."/>
            <person name="Le M."/>
            <person name="Wang Q."/>
            <person name="Wei S."/>
            <person name="Zheng Y."/>
            <person name="Lin W."/>
            <person name="Duan Y."/>
            <person name="Cao H."/>
            <person name="Xiong S."/>
            <person name="Wang X."/>
            <person name="Wei L."/>
            <person name="Li C."/>
            <person name="Ma Q."/>
            <person name="Ju M."/>
            <person name="Zhao R."/>
            <person name="Li G."/>
            <person name="Mu C."/>
            <person name="Tian Q."/>
            <person name="Mei H."/>
            <person name="Zhang T."/>
            <person name="Gao T."/>
            <person name="Zhang H."/>
        </authorList>
    </citation>
    <scope>NUCLEOTIDE SEQUENCE</scope>
    <source>
        <strain evidence="2">K16</strain>
    </source>
</reference>
<keyword evidence="3" id="KW-1185">Reference proteome</keyword>
<protein>
    <submittedName>
        <fullName evidence="2">Retrovirus-related Pol polyprotein from transposon RE2</fullName>
    </submittedName>
</protein>
<comment type="caution">
    <text evidence="2">The sequence shown here is derived from an EMBL/GenBank/DDBJ whole genome shotgun (WGS) entry which is preliminary data.</text>
</comment>
<reference evidence="2" key="1">
    <citation type="submission" date="2020-06" db="EMBL/GenBank/DDBJ databases">
        <authorList>
            <person name="Li T."/>
            <person name="Hu X."/>
            <person name="Zhang T."/>
            <person name="Song X."/>
            <person name="Zhang H."/>
            <person name="Dai N."/>
            <person name="Sheng W."/>
            <person name="Hou X."/>
            <person name="Wei L."/>
        </authorList>
    </citation>
    <scope>NUCLEOTIDE SEQUENCE</scope>
    <source>
        <strain evidence="2">K16</strain>
        <tissue evidence="2">Leaf</tissue>
    </source>
</reference>
<name>A0AAE2BWS4_9LAMI</name>
<gene>
    <name evidence="2" type="ORF">Sango_1173200</name>
</gene>
<evidence type="ECO:0000313" key="3">
    <source>
        <dbReference type="Proteomes" id="UP001289374"/>
    </source>
</evidence>
<sequence length="126" mass="14277">MEDAMYQELLALEKNHTWEVTTLAPGKKAIGCRWVYKLKLRDDGTVERYKAHLVAKGYNQVAGVDYVDCFSPVAKAVTVRLFLAIASAHSWPLHQLDVNNAFIHGYLDEEIFMLPTEGYDVPRGHV</sequence>